<evidence type="ECO:0000313" key="1">
    <source>
        <dbReference type="EMBL" id="QXE21542.1"/>
    </source>
</evidence>
<dbReference type="AlphaFoldDB" id="A0A975T500"/>
<gene>
    <name evidence="1" type="ORF">B6N60_00218</name>
</gene>
<sequence>MTKKVVQELQELQKIGFLGKNSSALGFYPTSHFW</sequence>
<keyword evidence="2" id="KW-1185">Reference proteome</keyword>
<accession>A0A975T500</accession>
<evidence type="ECO:0000313" key="2">
    <source>
        <dbReference type="Proteomes" id="UP000683511"/>
    </source>
</evidence>
<organism evidence="1 2">
    <name type="scientific">Richelia sinica FACHB-800</name>
    <dbReference type="NCBI Taxonomy" id="1357546"/>
    <lineage>
        <taxon>Bacteria</taxon>
        <taxon>Bacillati</taxon>
        <taxon>Cyanobacteriota</taxon>
        <taxon>Cyanophyceae</taxon>
        <taxon>Nostocales</taxon>
        <taxon>Nostocaceae</taxon>
        <taxon>Richelia</taxon>
    </lineage>
</organism>
<reference evidence="1" key="1">
    <citation type="submission" date="2017-04" db="EMBL/GenBank/DDBJ databases">
        <title>Genome deletions in a multicellular cyanobacterial endosymbiont for morphological adaptation in marine diatoms.</title>
        <authorList>
            <person name="Wang Y."/>
            <person name="Gao H."/>
            <person name="Li R."/>
            <person name="Xu X."/>
        </authorList>
    </citation>
    <scope>NUCLEOTIDE SEQUENCE</scope>
    <source>
        <strain evidence="1">FACHB 800</strain>
    </source>
</reference>
<dbReference type="KEGG" id="rsin:B6N60_00218"/>
<dbReference type="EMBL" id="CP021056">
    <property type="protein sequence ID" value="QXE21542.1"/>
    <property type="molecule type" value="Genomic_DNA"/>
</dbReference>
<proteinExistence type="predicted"/>
<name>A0A975T500_9NOST</name>
<dbReference type="Proteomes" id="UP000683511">
    <property type="component" value="Chromosome"/>
</dbReference>
<protein>
    <submittedName>
        <fullName evidence="1">Uncharacterized protein</fullName>
    </submittedName>
</protein>